<proteinExistence type="predicted"/>
<sequence length="582" mass="66189">MNIQYKILTLIILATILTTTGYSQIKEEILTIGKKKNPDVNVKNIEKKKTEPDKYPPSNENNSIKKDSLNYSIIDVPAVSEFQTSQLSPQSLNTDFTNSYYDNHAKIGYGTRNTVLGDLYFNYPVNNNLTGIKVSALSTDGPKNKYDWKTSSSTIDAEAFYIFKLKTGKLHFAGNYTYNGTNYYGLNTPEIHANPGMNLRQTTNQLTFKSDYNMYSNNYLDKAFLKAGYMWDKFDSNETFIDLKAKLAKSSENANLMLPGLNFGVEADVLFNYTYTHFGLDTKNKYSFLTAGFSPVLRISSQGSYLKVGANIAYNGEWEGNNTKIFFHPKAEFLFNAAREINVYAGIDGGLKLTNMSDLFSENPYLYSNQLLRPTNILYKVYGGVKGDIDEGIKYEAEGSFSKAENLYFYMRNPYDLTFPSILKPYNRLNTFNAVYDDGNIITVKGALQYFWKSDLGIGLEGEYHNYDLDELKHAYNLPNYRVGIDANYKALEDKLKLEAKLFFTGERKSNYFYYDITSLSIKEGITTLDSYIDLNFSASYKLLTNFSIFINGTNLFSKNYERFQGYKVLGAQVLGGILVQF</sequence>
<dbReference type="InterPro" id="IPR036942">
    <property type="entry name" value="Beta-barrel_TonB_sf"/>
</dbReference>
<dbReference type="AlphaFoldDB" id="A0A0X3AN17"/>
<protein>
    <recommendedName>
        <fullName evidence="6">TonB dependent receptor</fullName>
    </recommendedName>
</protein>
<keyword evidence="3" id="KW-0998">Cell outer membrane</keyword>
<dbReference type="SUPFAM" id="SSF56935">
    <property type="entry name" value="Porins"/>
    <property type="match status" value="1"/>
</dbReference>
<dbReference type="Proteomes" id="UP000182761">
    <property type="component" value="Unassembled WGS sequence"/>
</dbReference>
<evidence type="ECO:0000256" key="2">
    <source>
        <dbReference type="ARBA" id="ARBA00023136"/>
    </source>
</evidence>
<evidence type="ECO:0000256" key="3">
    <source>
        <dbReference type="ARBA" id="ARBA00023237"/>
    </source>
</evidence>
<evidence type="ECO:0000313" key="5">
    <source>
        <dbReference type="Proteomes" id="UP000182761"/>
    </source>
</evidence>
<evidence type="ECO:0000313" key="4">
    <source>
        <dbReference type="EMBL" id="CVK15744.1"/>
    </source>
</evidence>
<dbReference type="EMBL" id="FCOR01000003">
    <property type="protein sequence ID" value="CVK15744.1"/>
    <property type="molecule type" value="Genomic_DNA"/>
</dbReference>
<dbReference type="Gene3D" id="2.40.170.20">
    <property type="entry name" value="TonB-dependent receptor, beta-barrel domain"/>
    <property type="match status" value="1"/>
</dbReference>
<gene>
    <name evidence="4" type="ORF">Ga0061079_10354</name>
</gene>
<organism evidence="4 5">
    <name type="scientific">Apibacter mensalis</name>
    <dbReference type="NCBI Taxonomy" id="1586267"/>
    <lineage>
        <taxon>Bacteria</taxon>
        <taxon>Pseudomonadati</taxon>
        <taxon>Bacteroidota</taxon>
        <taxon>Flavobacteriia</taxon>
        <taxon>Flavobacteriales</taxon>
        <taxon>Weeksellaceae</taxon>
        <taxon>Apibacter</taxon>
    </lineage>
</organism>
<keyword evidence="5" id="KW-1185">Reference proteome</keyword>
<keyword evidence="2" id="KW-0472">Membrane</keyword>
<dbReference type="GO" id="GO:0009279">
    <property type="term" value="C:cell outer membrane"/>
    <property type="evidence" value="ECO:0007669"/>
    <property type="project" value="UniProtKB-SubCell"/>
</dbReference>
<dbReference type="STRING" id="1586267.GCA_001418685_00576"/>
<accession>A0A0X3AN17</accession>
<evidence type="ECO:0000256" key="1">
    <source>
        <dbReference type="ARBA" id="ARBA00004442"/>
    </source>
</evidence>
<comment type="subcellular location">
    <subcellularLocation>
        <location evidence="1">Cell outer membrane</location>
    </subcellularLocation>
</comment>
<dbReference type="OrthoDB" id="1264254at2"/>
<dbReference type="RefSeq" id="WP_055424971.1">
    <property type="nucleotide sequence ID" value="NZ_FCOR01000003.1"/>
</dbReference>
<name>A0A0X3AN17_9FLAO</name>
<reference evidence="4 5" key="1">
    <citation type="submission" date="2016-01" db="EMBL/GenBank/DDBJ databases">
        <authorList>
            <person name="McClelland M."/>
            <person name="Jain A."/>
            <person name="Saraogi P."/>
            <person name="Mendelson R."/>
            <person name="Westerman R."/>
            <person name="SanMiguel P."/>
            <person name="Csonka L."/>
        </authorList>
    </citation>
    <scope>NUCLEOTIDE SEQUENCE [LARGE SCALE GENOMIC DNA]</scope>
    <source>
        <strain evidence="4 5">R-53146</strain>
    </source>
</reference>
<evidence type="ECO:0008006" key="6">
    <source>
        <dbReference type="Google" id="ProtNLM"/>
    </source>
</evidence>